<name>A0A7Y8C0T9_9PSED</name>
<comment type="caution">
    <text evidence="1">The sequence shown here is derived from an EMBL/GenBank/DDBJ whole genome shotgun (WGS) entry which is preliminary data.</text>
</comment>
<sequence length="67" mass="7538">MAHAVGAVTWRNNIGRYYGPKAQEVREFMLNPDNYTLQPSSINRAQGAGFRQTYLPPALPDFTKPGR</sequence>
<dbReference type="AlphaFoldDB" id="A0A7Y8C0T9"/>
<accession>A0A7Y8C0T9</accession>
<gene>
    <name evidence="1" type="ORF">HX882_07745</name>
</gene>
<dbReference type="EMBL" id="JACAQB010000004">
    <property type="protein sequence ID" value="NWB95775.1"/>
    <property type="molecule type" value="Genomic_DNA"/>
</dbReference>
<proteinExistence type="predicted"/>
<evidence type="ECO:0000313" key="1">
    <source>
        <dbReference type="EMBL" id="NWB95775.1"/>
    </source>
</evidence>
<organism evidence="1 2">
    <name type="scientific">Pseudomonas gingeri</name>
    <dbReference type="NCBI Taxonomy" id="117681"/>
    <lineage>
        <taxon>Bacteria</taxon>
        <taxon>Pseudomonadati</taxon>
        <taxon>Pseudomonadota</taxon>
        <taxon>Gammaproteobacteria</taxon>
        <taxon>Pseudomonadales</taxon>
        <taxon>Pseudomonadaceae</taxon>
        <taxon>Pseudomonas</taxon>
    </lineage>
</organism>
<protein>
    <submittedName>
        <fullName evidence="1">Uncharacterized protein</fullName>
    </submittedName>
</protein>
<reference evidence="1 2" key="1">
    <citation type="submission" date="2020-04" db="EMBL/GenBank/DDBJ databases">
        <title>Molecular characterization of pseudomonads from Agaricus bisporus reveal novel blotch 2 pathogens in Western Europe.</title>
        <authorList>
            <person name="Taparia T."/>
            <person name="Krijger M."/>
            <person name="Haynes E."/>
            <person name="Elpinstone J.G."/>
            <person name="Noble R."/>
            <person name="Van Der Wolf J."/>
        </authorList>
    </citation>
    <scope>NUCLEOTIDE SEQUENCE [LARGE SCALE GENOMIC DNA]</scope>
    <source>
        <strain evidence="1 2">H7001</strain>
    </source>
</reference>
<dbReference type="Proteomes" id="UP000539985">
    <property type="component" value="Unassembled WGS sequence"/>
</dbReference>
<evidence type="ECO:0000313" key="2">
    <source>
        <dbReference type="Proteomes" id="UP000539985"/>
    </source>
</evidence>